<dbReference type="EMBL" id="MK376953">
    <property type="protein sequence ID" value="QAU06307.1"/>
    <property type="molecule type" value="Genomic_DNA"/>
</dbReference>
<dbReference type="GeneID" id="55613861"/>
<dbReference type="RefSeq" id="YP_009843570.1">
    <property type="nucleotide sequence ID" value="NC_048749.1"/>
</dbReference>
<name>A0A410TBH1_9CAUD</name>
<protein>
    <submittedName>
        <fullName evidence="1">Uncharacterized protein</fullName>
    </submittedName>
</protein>
<sequence>MNRYCETMNCSADATHMTNFEDSLPEHYFCEEHSKIYKNLTKELVKIDSK</sequence>
<accession>A0A410TBH1</accession>
<keyword evidence="2" id="KW-1185">Reference proteome</keyword>
<reference evidence="1 2" key="1">
    <citation type="submission" date="2019-01" db="EMBL/GenBank/DDBJ databases">
        <authorList>
            <person name="Mendiola A."/>
            <person name="Dhungana S."/>
            <person name="Koga A.P."/>
            <person name="Garlena R.A."/>
            <person name="Russell D.A."/>
            <person name="Pope W.H."/>
            <person name="Jacobs-Sera D."/>
            <person name="Hatfull G.F."/>
        </authorList>
    </citation>
    <scope>NUCLEOTIDE SEQUENCE [LARGE SCALE GENOMIC DNA]</scope>
</reference>
<evidence type="ECO:0000313" key="1">
    <source>
        <dbReference type="EMBL" id="QAU06307.1"/>
    </source>
</evidence>
<dbReference type="Proteomes" id="UP000290536">
    <property type="component" value="Segment"/>
</dbReference>
<organism evidence="1 2">
    <name type="scientific">Gordonia phage Rickmore</name>
    <dbReference type="NCBI Taxonomy" id="2507854"/>
    <lineage>
        <taxon>Viruses</taxon>
        <taxon>Duplodnaviria</taxon>
        <taxon>Heunggongvirae</taxon>
        <taxon>Uroviricota</taxon>
        <taxon>Caudoviricetes</taxon>
        <taxon>Deejayvirinae</taxon>
        <taxon>Kenoshavirus</taxon>
        <taxon>Kenoshavirus rickmore</taxon>
    </lineage>
</organism>
<evidence type="ECO:0000313" key="2">
    <source>
        <dbReference type="Proteomes" id="UP000290536"/>
    </source>
</evidence>
<proteinExistence type="predicted"/>
<dbReference type="KEGG" id="vg:55613861"/>
<gene>
    <name evidence="1" type="primary">73</name>
    <name evidence="1" type="ORF">SEA_RICKMORE_73</name>
</gene>